<evidence type="ECO:0000256" key="3">
    <source>
        <dbReference type="ARBA" id="ARBA00022833"/>
    </source>
</evidence>
<keyword evidence="2" id="KW-0863">Zinc-finger</keyword>
<dbReference type="InterPro" id="IPR013083">
    <property type="entry name" value="Znf_RING/FYVE/PHD"/>
</dbReference>
<dbReference type="Proteomes" id="UP000572817">
    <property type="component" value="Unassembled WGS sequence"/>
</dbReference>
<dbReference type="GO" id="GO:0008270">
    <property type="term" value="F:zinc ion binding"/>
    <property type="evidence" value="ECO:0007669"/>
    <property type="project" value="UniProtKB-KW"/>
</dbReference>
<proteinExistence type="predicted"/>
<evidence type="ECO:0000256" key="4">
    <source>
        <dbReference type="SAM" id="MobiDB-lite"/>
    </source>
</evidence>
<dbReference type="PANTHER" id="PTHR21540">
    <property type="entry name" value="RING FINGER AND SWIM DOMAIN-CONTAINING PROTEIN 2"/>
    <property type="match status" value="1"/>
</dbReference>
<dbReference type="SUPFAM" id="SSF57850">
    <property type="entry name" value="RING/U-box"/>
    <property type="match status" value="1"/>
</dbReference>
<accession>A0A8H4J3E0</accession>
<feature type="compositionally biased region" description="Polar residues" evidence="4">
    <location>
        <begin position="1"/>
        <end position="24"/>
    </location>
</feature>
<evidence type="ECO:0000313" key="6">
    <source>
        <dbReference type="Proteomes" id="UP000572817"/>
    </source>
</evidence>
<sequence>MPTSARASSTQTPRAAPSRAQSTVPPAATPVDQPSPVASPRISSVCSESSRARESERCTQQHAQRKTIDDDCAICQFSMTSNDLAELVWCKAQCGTNFHRECWETWKRHRRSVAPNSPLACVYCRTPWGRRCEHDVT</sequence>
<dbReference type="InterPro" id="IPR019786">
    <property type="entry name" value="Zinc_finger_PHD-type_CS"/>
</dbReference>
<dbReference type="Gene3D" id="3.30.40.10">
    <property type="entry name" value="Zinc/RING finger domain, C3HC4 (zinc finger)"/>
    <property type="match status" value="1"/>
</dbReference>
<dbReference type="PANTHER" id="PTHR21540:SF0">
    <property type="entry name" value="PHD FAMILY PROTEIN"/>
    <property type="match status" value="1"/>
</dbReference>
<keyword evidence="3" id="KW-0862">Zinc</keyword>
<protein>
    <submittedName>
        <fullName evidence="5">Zinc finger RING-type protein</fullName>
    </submittedName>
</protein>
<comment type="caution">
    <text evidence="5">The sequence shown here is derived from an EMBL/GenBank/DDBJ whole genome shotgun (WGS) entry which is preliminary data.</text>
</comment>
<feature type="compositionally biased region" description="Basic and acidic residues" evidence="4">
    <location>
        <begin position="50"/>
        <end position="59"/>
    </location>
</feature>
<feature type="compositionally biased region" description="Low complexity" evidence="4">
    <location>
        <begin position="39"/>
        <end position="49"/>
    </location>
</feature>
<evidence type="ECO:0000256" key="1">
    <source>
        <dbReference type="ARBA" id="ARBA00022723"/>
    </source>
</evidence>
<keyword evidence="1" id="KW-0479">Metal-binding</keyword>
<dbReference type="AlphaFoldDB" id="A0A8H4J3E0"/>
<organism evidence="5 6">
    <name type="scientific">Botryosphaeria dothidea</name>
    <dbReference type="NCBI Taxonomy" id="55169"/>
    <lineage>
        <taxon>Eukaryota</taxon>
        <taxon>Fungi</taxon>
        <taxon>Dikarya</taxon>
        <taxon>Ascomycota</taxon>
        <taxon>Pezizomycotina</taxon>
        <taxon>Dothideomycetes</taxon>
        <taxon>Dothideomycetes incertae sedis</taxon>
        <taxon>Botryosphaeriales</taxon>
        <taxon>Botryosphaeriaceae</taxon>
        <taxon>Botryosphaeria</taxon>
    </lineage>
</organism>
<evidence type="ECO:0000313" key="5">
    <source>
        <dbReference type="EMBL" id="KAF4312332.1"/>
    </source>
</evidence>
<keyword evidence="6" id="KW-1185">Reference proteome</keyword>
<name>A0A8H4J3E0_9PEZI</name>
<dbReference type="EMBL" id="WWBZ02000007">
    <property type="protein sequence ID" value="KAF4312332.1"/>
    <property type="molecule type" value="Genomic_DNA"/>
</dbReference>
<gene>
    <name evidence="5" type="ORF">GTA08_BOTSDO12255</name>
</gene>
<feature type="region of interest" description="Disordered" evidence="4">
    <location>
        <begin position="1"/>
        <end position="60"/>
    </location>
</feature>
<dbReference type="GO" id="GO:0061630">
    <property type="term" value="F:ubiquitin protein ligase activity"/>
    <property type="evidence" value="ECO:0007669"/>
    <property type="project" value="InterPro"/>
</dbReference>
<evidence type="ECO:0000256" key="2">
    <source>
        <dbReference type="ARBA" id="ARBA00022771"/>
    </source>
</evidence>
<dbReference type="PROSITE" id="PS01359">
    <property type="entry name" value="ZF_PHD_1"/>
    <property type="match status" value="1"/>
</dbReference>
<reference evidence="5" key="1">
    <citation type="submission" date="2020-04" db="EMBL/GenBank/DDBJ databases">
        <title>Genome Assembly and Annotation of Botryosphaeria dothidea sdau 11-99, a Latent Pathogen of Apple Fruit Ring Rot in China.</title>
        <authorList>
            <person name="Yu C."/>
            <person name="Diao Y."/>
            <person name="Lu Q."/>
            <person name="Zhao J."/>
            <person name="Cui S."/>
            <person name="Peng C."/>
            <person name="He B."/>
            <person name="Liu H."/>
        </authorList>
    </citation>
    <scope>NUCLEOTIDE SEQUENCE [LARGE SCALE GENOMIC DNA]</scope>
    <source>
        <strain evidence="5">Sdau11-99</strain>
    </source>
</reference>
<dbReference type="InterPro" id="IPR039903">
    <property type="entry name" value="Zswim2"/>
</dbReference>
<dbReference type="OrthoDB" id="3945660at2759"/>